<proteinExistence type="predicted"/>
<evidence type="ECO:0000256" key="4">
    <source>
        <dbReference type="ARBA" id="ARBA00023136"/>
    </source>
</evidence>
<gene>
    <name evidence="9" type="ORF">pgond44_12392</name>
</gene>
<reference evidence="9 10" key="1">
    <citation type="journal article" date="2014" name="Genome Biol. Evol.">
        <title>Extensive gene acquisition in the extremely psychrophilic bacterial species Psychroflexus torquis and the link to sea-ice ecosystem specialism.</title>
        <authorList>
            <person name="Feng S."/>
            <person name="Powell S.M."/>
            <person name="Wilson R."/>
            <person name="Bowman J.P."/>
        </authorList>
    </citation>
    <scope>NUCLEOTIDE SEQUENCE [LARGE SCALE GENOMIC DNA]</scope>
    <source>
        <strain evidence="9 10">ACAM 44</strain>
    </source>
</reference>
<organism evidence="9 10">
    <name type="scientific">Psychroflexus gondwanensis ACAM 44</name>
    <dbReference type="NCBI Taxonomy" id="1189619"/>
    <lineage>
        <taxon>Bacteria</taxon>
        <taxon>Pseudomonadati</taxon>
        <taxon>Bacteroidota</taxon>
        <taxon>Flavobacteriia</taxon>
        <taxon>Flavobacteriales</taxon>
        <taxon>Flavobacteriaceae</taxon>
        <taxon>Psychroflexus</taxon>
    </lineage>
</organism>
<dbReference type="STRING" id="1189619.pgond44_12392"/>
<comment type="caution">
    <text evidence="9">The sequence shown here is derived from an EMBL/GenBank/DDBJ whole genome shotgun (WGS) entry which is preliminary data.</text>
</comment>
<evidence type="ECO:0000313" key="10">
    <source>
        <dbReference type="Proteomes" id="UP000012317"/>
    </source>
</evidence>
<comment type="subcellular location">
    <subcellularLocation>
        <location evidence="1">Membrane</location>
        <topology evidence="1">Multi-pass membrane protein</topology>
    </subcellularLocation>
</comment>
<dbReference type="InterPro" id="IPR022764">
    <property type="entry name" value="Peptidase_S54_rhomboid_dom"/>
</dbReference>
<feature type="transmembrane region" description="Helical" evidence="6">
    <location>
        <begin position="27"/>
        <end position="48"/>
    </location>
</feature>
<evidence type="ECO:0000256" key="6">
    <source>
        <dbReference type="SAM" id="Phobius"/>
    </source>
</evidence>
<dbReference type="Proteomes" id="UP000012317">
    <property type="component" value="Unassembled WGS sequence"/>
</dbReference>
<keyword evidence="3 6" id="KW-1133">Transmembrane helix</keyword>
<dbReference type="EMBL" id="APLF01000015">
    <property type="protein sequence ID" value="EMY80323.1"/>
    <property type="molecule type" value="Genomic_DNA"/>
</dbReference>
<evidence type="ECO:0000256" key="2">
    <source>
        <dbReference type="ARBA" id="ARBA00022692"/>
    </source>
</evidence>
<feature type="compositionally biased region" description="Basic and acidic residues" evidence="5">
    <location>
        <begin position="256"/>
        <end position="269"/>
    </location>
</feature>
<keyword evidence="4 6" id="KW-0472">Membrane</keyword>
<keyword evidence="2 6" id="KW-0812">Transmembrane</keyword>
<dbReference type="Pfam" id="PF20216">
    <property type="entry name" value="DUF6576"/>
    <property type="match status" value="1"/>
</dbReference>
<evidence type="ECO:0000256" key="1">
    <source>
        <dbReference type="ARBA" id="ARBA00004141"/>
    </source>
</evidence>
<dbReference type="PANTHER" id="PTHR43066">
    <property type="entry name" value="RHOMBOID-RELATED PROTEIN"/>
    <property type="match status" value="1"/>
</dbReference>
<dbReference type="eggNOG" id="COG0705">
    <property type="taxonomic scope" value="Bacteria"/>
</dbReference>
<dbReference type="PATRIC" id="fig|1189619.4.peg.2551"/>
<feature type="domain" description="Peptidase S54 rhomboid" evidence="7">
    <location>
        <begin position="72"/>
        <end position="215"/>
    </location>
</feature>
<name>N1WWU1_9FLAO</name>
<accession>N1WWU1</accession>
<feature type="transmembrane region" description="Helical" evidence="6">
    <location>
        <begin position="200"/>
        <end position="217"/>
    </location>
</feature>
<evidence type="ECO:0000256" key="5">
    <source>
        <dbReference type="SAM" id="MobiDB-lite"/>
    </source>
</evidence>
<feature type="transmembrane region" description="Helical" evidence="6">
    <location>
        <begin position="75"/>
        <end position="99"/>
    </location>
</feature>
<feature type="transmembrane region" description="Helical" evidence="6">
    <location>
        <begin position="177"/>
        <end position="194"/>
    </location>
</feature>
<dbReference type="GO" id="GO:0004252">
    <property type="term" value="F:serine-type endopeptidase activity"/>
    <property type="evidence" value="ECO:0007669"/>
    <property type="project" value="InterPro"/>
</dbReference>
<feature type="domain" description="DUF6576" evidence="8">
    <location>
        <begin position="259"/>
        <end position="295"/>
    </location>
</feature>
<evidence type="ECO:0000256" key="3">
    <source>
        <dbReference type="ARBA" id="ARBA00022989"/>
    </source>
</evidence>
<feature type="compositionally biased region" description="Basic residues" evidence="5">
    <location>
        <begin position="245"/>
        <end position="255"/>
    </location>
</feature>
<dbReference type="SUPFAM" id="SSF144091">
    <property type="entry name" value="Rhomboid-like"/>
    <property type="match status" value="1"/>
</dbReference>
<protein>
    <submittedName>
        <fullName evidence="9">Membrane protein, rhomboid family</fullName>
    </submittedName>
</protein>
<dbReference type="Gene3D" id="1.20.1540.10">
    <property type="entry name" value="Rhomboid-like"/>
    <property type="match status" value="1"/>
</dbReference>
<feature type="region of interest" description="Disordered" evidence="5">
    <location>
        <begin position="245"/>
        <end position="269"/>
    </location>
</feature>
<dbReference type="InterPro" id="IPR035952">
    <property type="entry name" value="Rhomboid-like_sf"/>
</dbReference>
<feature type="transmembrane region" description="Helical" evidence="6">
    <location>
        <begin position="111"/>
        <end position="130"/>
    </location>
</feature>
<dbReference type="InterPro" id="IPR046483">
    <property type="entry name" value="DUF6576"/>
</dbReference>
<sequence>MLIDGTNMDWKQKLKYKYNTADTLEKLIGLNVLFFILTLVFATLGFLFKIPTGFFIEWLVFPKDLLEYAYKPWTIITYAFMHSGIFHILSNMLILYFSGKFFLAYFSGKRMLNLYFLGAICGALVYALSYNLLPAFSGTGRSYLIGASASVMATLVATATQAPNLQVRLFFLGNLKLWWIAAFLVVLDVVQIPLSNPGGHLAHLGGAFIGYLYIVQLKKGNDIGAWLQGITDWFAELLEPRSRKSNMKTVHKTSAKKSDKNSSNRSEKQIKIDKILDKISKSGYDSLSKEEKDFLFKAGKDM</sequence>
<dbReference type="PANTHER" id="PTHR43066:SF11">
    <property type="entry name" value="PEPTIDASE S54 RHOMBOID DOMAIN-CONTAINING PROTEIN"/>
    <property type="match status" value="1"/>
</dbReference>
<feature type="transmembrane region" description="Helical" evidence="6">
    <location>
        <begin position="142"/>
        <end position="165"/>
    </location>
</feature>
<evidence type="ECO:0000259" key="8">
    <source>
        <dbReference type="Pfam" id="PF20216"/>
    </source>
</evidence>
<dbReference type="Pfam" id="PF01694">
    <property type="entry name" value="Rhomboid"/>
    <property type="match status" value="1"/>
</dbReference>
<dbReference type="GO" id="GO:0016020">
    <property type="term" value="C:membrane"/>
    <property type="evidence" value="ECO:0007669"/>
    <property type="project" value="UniProtKB-SubCell"/>
</dbReference>
<keyword evidence="10" id="KW-1185">Reference proteome</keyword>
<dbReference type="AlphaFoldDB" id="N1WWU1"/>
<evidence type="ECO:0000259" key="7">
    <source>
        <dbReference type="Pfam" id="PF01694"/>
    </source>
</evidence>
<evidence type="ECO:0000313" key="9">
    <source>
        <dbReference type="EMBL" id="EMY80323.1"/>
    </source>
</evidence>